<proteinExistence type="predicted"/>
<dbReference type="OrthoDB" id="9772100at2"/>
<evidence type="ECO:0000256" key="12">
    <source>
        <dbReference type="ARBA" id="ARBA00022989"/>
    </source>
</evidence>
<dbReference type="PRINTS" id="PR00344">
    <property type="entry name" value="BCTRLSENSOR"/>
</dbReference>
<evidence type="ECO:0000256" key="9">
    <source>
        <dbReference type="ARBA" id="ARBA00022741"/>
    </source>
</evidence>
<evidence type="ECO:0000256" key="10">
    <source>
        <dbReference type="ARBA" id="ARBA00022777"/>
    </source>
</evidence>
<dbReference type="InterPro" id="IPR029151">
    <property type="entry name" value="Sensor-like_sf"/>
</dbReference>
<dbReference type="SUPFAM" id="SSF47384">
    <property type="entry name" value="Homodimeric domain of signal transducing histidine kinase"/>
    <property type="match status" value="1"/>
</dbReference>
<keyword evidence="5" id="KW-0997">Cell inner membrane</keyword>
<keyword evidence="6" id="KW-0597">Phosphoprotein</keyword>
<name>A0A8H2JN11_9GAMM</name>
<dbReference type="InterPro" id="IPR003594">
    <property type="entry name" value="HATPase_dom"/>
</dbReference>
<dbReference type="Gene3D" id="3.30.450.20">
    <property type="entry name" value="PAS domain"/>
    <property type="match status" value="2"/>
</dbReference>
<reference evidence="19 20" key="1">
    <citation type="submission" date="2019-05" db="EMBL/GenBank/DDBJ databases">
        <title>Colwellia ponticola sp. nov., isolated from seawater.</title>
        <authorList>
            <person name="Yoon J.-H."/>
        </authorList>
    </citation>
    <scope>NUCLEOTIDE SEQUENCE [LARGE SCALE GENOMIC DNA]</scope>
    <source>
        <strain evidence="19 20">OISW-25</strain>
    </source>
</reference>
<evidence type="ECO:0000256" key="15">
    <source>
        <dbReference type="ARBA" id="ARBA00073143"/>
    </source>
</evidence>
<evidence type="ECO:0000313" key="19">
    <source>
        <dbReference type="EMBL" id="TMM46404.1"/>
    </source>
</evidence>
<keyword evidence="20" id="KW-1185">Reference proteome</keyword>
<keyword evidence="8 17" id="KW-0812">Transmembrane</keyword>
<dbReference type="PANTHER" id="PTHR43065">
    <property type="entry name" value="SENSOR HISTIDINE KINASE"/>
    <property type="match status" value="1"/>
</dbReference>
<evidence type="ECO:0000313" key="20">
    <source>
        <dbReference type="Proteomes" id="UP000307702"/>
    </source>
</evidence>
<organism evidence="19 20">
    <name type="scientific">Colwellia ponticola</name>
    <dbReference type="NCBI Taxonomy" id="2304625"/>
    <lineage>
        <taxon>Bacteria</taxon>
        <taxon>Pseudomonadati</taxon>
        <taxon>Pseudomonadota</taxon>
        <taxon>Gammaproteobacteria</taxon>
        <taxon>Alteromonadales</taxon>
        <taxon>Colwelliaceae</taxon>
        <taxon>Colwellia</taxon>
    </lineage>
</organism>
<evidence type="ECO:0000256" key="4">
    <source>
        <dbReference type="ARBA" id="ARBA00022475"/>
    </source>
</evidence>
<dbReference type="InterPro" id="IPR033479">
    <property type="entry name" value="dCache_1"/>
</dbReference>
<dbReference type="PANTHER" id="PTHR43065:SF46">
    <property type="entry name" value="C4-DICARBOXYLATE TRANSPORT SENSOR PROTEIN DCTB"/>
    <property type="match status" value="1"/>
</dbReference>
<dbReference type="Gene3D" id="3.30.565.10">
    <property type="entry name" value="Histidine kinase-like ATPase, C-terminal domain"/>
    <property type="match status" value="1"/>
</dbReference>
<dbReference type="PROSITE" id="PS50109">
    <property type="entry name" value="HIS_KIN"/>
    <property type="match status" value="1"/>
</dbReference>
<dbReference type="InterPro" id="IPR017055">
    <property type="entry name" value="Sig_transdc_His_kinase_DctB"/>
</dbReference>
<dbReference type="EC" id="2.7.13.3" evidence="3"/>
<feature type="domain" description="Histidine kinase" evidence="18">
    <location>
        <begin position="407"/>
        <end position="619"/>
    </location>
</feature>
<feature type="transmembrane region" description="Helical" evidence="17">
    <location>
        <begin position="316"/>
        <end position="335"/>
    </location>
</feature>
<dbReference type="FunFam" id="3.30.450.20:FF:000127">
    <property type="entry name" value="C4-dicarboxylate transport sensor protein"/>
    <property type="match status" value="1"/>
</dbReference>
<evidence type="ECO:0000256" key="2">
    <source>
        <dbReference type="ARBA" id="ARBA00004429"/>
    </source>
</evidence>
<evidence type="ECO:0000256" key="5">
    <source>
        <dbReference type="ARBA" id="ARBA00022519"/>
    </source>
</evidence>
<evidence type="ECO:0000256" key="14">
    <source>
        <dbReference type="ARBA" id="ARBA00023136"/>
    </source>
</evidence>
<dbReference type="PIRSF" id="PIRSF036431">
    <property type="entry name" value="STHK_DctB"/>
    <property type="match status" value="1"/>
</dbReference>
<dbReference type="SMART" id="SM00388">
    <property type="entry name" value="HisKA"/>
    <property type="match status" value="1"/>
</dbReference>
<evidence type="ECO:0000256" key="3">
    <source>
        <dbReference type="ARBA" id="ARBA00012438"/>
    </source>
</evidence>
<sequence>MFYINKLKRQNYIVSTLLVVGLLLTIEFTQRIGMNNAYQHMHQQSSQQLSNLVGYIENILTRFDKIPEVLSKDPLLIQVLRSPSDESKVNRLNKLLADLRIMTQASDIYLIDKEGITLAASNWQMPLSFVGMNFAFRPYFQEALQGKLSHYYAIGLISDKRGFYYAYPVIDNNITLGVIAIKISITDIEEQYKETVLNDSFNFLITAPDDVIFISDRPEWRLKTIGDISTMKQGKLIAGERYVDNQISSLNIVRSTSSYFPKKLSSQLLEIKTIEETDQGTAQSTEQVFALKKLMKNANWHVHLWRSTDEIKHQQIMLITVSAIGYLLIMFLVLFTNERLKNARRLKESQQLLENKVQERTADLSATNVKLHEEIAQRQQAQTQMHEMQEELIQSEKLAVIGSMSAGINHEINQPLAALRSYSQNALAYQDRGMTDKVKNNLTLIIGLVDRLSDIVSQFNSFSKKSTGIATPVNVNNSIMAAMSIVKHQAKAEKVTLTNTSSLVPLSILGDGVRFEQVLVNLLSNAIHALSEQTDKQITIAVINANPRVIIEIRDNGPGILADNIDRVFEAFFTTKDNFGLGLGLSISHRIIESMQGQLNVSNHPDGGAVFTINLPVIGISKGSSKENHGN</sequence>
<evidence type="ECO:0000256" key="17">
    <source>
        <dbReference type="SAM" id="Phobius"/>
    </source>
</evidence>
<keyword evidence="11" id="KW-0067">ATP-binding</keyword>
<dbReference type="SMART" id="SM00387">
    <property type="entry name" value="HATPase_c"/>
    <property type="match status" value="1"/>
</dbReference>
<dbReference type="InterPro" id="IPR004358">
    <property type="entry name" value="Sig_transdc_His_kin-like_C"/>
</dbReference>
<dbReference type="GO" id="GO:0005886">
    <property type="term" value="C:plasma membrane"/>
    <property type="evidence" value="ECO:0007669"/>
    <property type="project" value="UniProtKB-SubCell"/>
</dbReference>
<evidence type="ECO:0000259" key="18">
    <source>
        <dbReference type="PROSITE" id="PS50109"/>
    </source>
</evidence>
<dbReference type="GO" id="GO:0005524">
    <property type="term" value="F:ATP binding"/>
    <property type="evidence" value="ECO:0007669"/>
    <property type="project" value="UniProtKB-KW"/>
</dbReference>
<dbReference type="Pfam" id="PF02518">
    <property type="entry name" value="HATPase_c"/>
    <property type="match status" value="1"/>
</dbReference>
<protein>
    <recommendedName>
        <fullName evidence="15">C4-dicarboxylate transport sensor protein DctB</fullName>
        <ecNumber evidence="3">2.7.13.3</ecNumber>
    </recommendedName>
</protein>
<keyword evidence="13" id="KW-0902">Two-component regulatory system</keyword>
<keyword evidence="14 17" id="KW-0472">Membrane</keyword>
<keyword evidence="16" id="KW-0175">Coiled coil</keyword>
<dbReference type="SUPFAM" id="SSF55874">
    <property type="entry name" value="ATPase domain of HSP90 chaperone/DNA topoisomerase II/histidine kinase"/>
    <property type="match status" value="1"/>
</dbReference>
<evidence type="ECO:0000256" key="11">
    <source>
        <dbReference type="ARBA" id="ARBA00022840"/>
    </source>
</evidence>
<keyword evidence="4" id="KW-1003">Cell membrane</keyword>
<dbReference type="Gene3D" id="1.10.287.130">
    <property type="match status" value="1"/>
</dbReference>
<dbReference type="CDD" id="cd00082">
    <property type="entry name" value="HisKA"/>
    <property type="match status" value="1"/>
</dbReference>
<dbReference type="InterPro" id="IPR036890">
    <property type="entry name" value="HATPase_C_sf"/>
</dbReference>
<keyword evidence="12 17" id="KW-1133">Transmembrane helix</keyword>
<evidence type="ECO:0000256" key="16">
    <source>
        <dbReference type="SAM" id="Coils"/>
    </source>
</evidence>
<dbReference type="FunFam" id="1.10.287.130:FF:000049">
    <property type="entry name" value="C4-dicarboxylate transport sensor protein DctB"/>
    <property type="match status" value="1"/>
</dbReference>
<keyword evidence="9" id="KW-0547">Nucleotide-binding</keyword>
<dbReference type="InterPro" id="IPR003661">
    <property type="entry name" value="HisK_dim/P_dom"/>
</dbReference>
<comment type="caution">
    <text evidence="19">The sequence shown here is derived from an EMBL/GenBank/DDBJ whole genome shotgun (WGS) entry which is preliminary data.</text>
</comment>
<dbReference type="SUPFAM" id="SSF103190">
    <property type="entry name" value="Sensory domain-like"/>
    <property type="match status" value="1"/>
</dbReference>
<comment type="catalytic activity">
    <reaction evidence="1">
        <text>ATP + protein L-histidine = ADP + protein N-phospho-L-histidine.</text>
        <dbReference type="EC" id="2.7.13.3"/>
    </reaction>
</comment>
<dbReference type="RefSeq" id="WP_138621211.1">
    <property type="nucleotide sequence ID" value="NZ_SZVP01000003.1"/>
</dbReference>
<evidence type="ECO:0000256" key="1">
    <source>
        <dbReference type="ARBA" id="ARBA00000085"/>
    </source>
</evidence>
<evidence type="ECO:0000256" key="8">
    <source>
        <dbReference type="ARBA" id="ARBA00022692"/>
    </source>
</evidence>
<accession>A0A8H2JN11</accession>
<dbReference type="Pfam" id="PF02743">
    <property type="entry name" value="dCache_1"/>
    <property type="match status" value="1"/>
</dbReference>
<dbReference type="InterPro" id="IPR036097">
    <property type="entry name" value="HisK_dim/P_sf"/>
</dbReference>
<dbReference type="CDD" id="cd12914">
    <property type="entry name" value="PDC1_DGC_like"/>
    <property type="match status" value="1"/>
</dbReference>
<gene>
    <name evidence="19" type="ORF">FCS21_05430</name>
</gene>
<evidence type="ECO:0000256" key="6">
    <source>
        <dbReference type="ARBA" id="ARBA00022553"/>
    </source>
</evidence>
<keyword evidence="10 19" id="KW-0418">Kinase</keyword>
<evidence type="ECO:0000256" key="7">
    <source>
        <dbReference type="ARBA" id="ARBA00022679"/>
    </source>
</evidence>
<dbReference type="InterPro" id="IPR005467">
    <property type="entry name" value="His_kinase_dom"/>
</dbReference>
<dbReference type="GO" id="GO:0000155">
    <property type="term" value="F:phosphorelay sensor kinase activity"/>
    <property type="evidence" value="ECO:0007669"/>
    <property type="project" value="InterPro"/>
</dbReference>
<dbReference type="EMBL" id="SZVP01000003">
    <property type="protein sequence ID" value="TMM46404.1"/>
    <property type="molecule type" value="Genomic_DNA"/>
</dbReference>
<evidence type="ECO:0000256" key="13">
    <source>
        <dbReference type="ARBA" id="ARBA00023012"/>
    </source>
</evidence>
<dbReference type="Proteomes" id="UP000307702">
    <property type="component" value="Unassembled WGS sequence"/>
</dbReference>
<comment type="subcellular location">
    <subcellularLocation>
        <location evidence="2">Cell inner membrane</location>
        <topology evidence="2">Multi-pass membrane protein</topology>
    </subcellularLocation>
</comment>
<dbReference type="AlphaFoldDB" id="A0A8H2JN11"/>
<keyword evidence="7" id="KW-0808">Transferase</keyword>
<dbReference type="Pfam" id="PF00512">
    <property type="entry name" value="HisKA"/>
    <property type="match status" value="1"/>
</dbReference>
<feature type="coiled-coil region" evidence="16">
    <location>
        <begin position="371"/>
        <end position="398"/>
    </location>
</feature>